<dbReference type="InterPro" id="IPR045340">
    <property type="entry name" value="DUF6533"/>
</dbReference>
<sequence length="329" mass="37880">LVKLSIQYSSLDHLSWIAALILYDYALTWTREVNYFWRRSFTFTTALYIACRYALVSNILFTLALNDKFPAERNHSDEINRPDYYRHSYLVGTYSCDLVYKICSGLSVIGRSAIVVVWGARTYAVYNGNRHILLVFIPLGLLIISLDAVHVKWVTCVGSSGNAKCVCYFAASLLLSIFMVLYEVISALLTSVRSWKALRVIWTRDQDKKPRRQSLMEIVMREDRAARVNFSGSIERSYSTQDPMSRISGVMTARFLLHLRDWEFKRSGQLELDRTTIQFGRNERAMESTKFLTGEEFGEDPVLRVIREQVPAEANFIPHLPREPSEVTV</sequence>
<feature type="transmembrane region" description="Helical" evidence="1">
    <location>
        <begin position="13"/>
        <end position="29"/>
    </location>
</feature>
<feature type="domain" description="DUF6533" evidence="2">
    <location>
        <begin position="18"/>
        <end position="54"/>
    </location>
</feature>
<evidence type="ECO:0000259" key="2">
    <source>
        <dbReference type="Pfam" id="PF20151"/>
    </source>
</evidence>
<proteinExistence type="predicted"/>
<feature type="non-terminal residue" evidence="3">
    <location>
        <position position="1"/>
    </location>
</feature>
<name>A0A409XCZ8_PSICY</name>
<dbReference type="Pfam" id="PF20151">
    <property type="entry name" value="DUF6533"/>
    <property type="match status" value="1"/>
</dbReference>
<keyword evidence="1" id="KW-1133">Transmembrane helix</keyword>
<dbReference type="InParanoid" id="A0A409XCZ8"/>
<evidence type="ECO:0000313" key="4">
    <source>
        <dbReference type="Proteomes" id="UP000283269"/>
    </source>
</evidence>
<feature type="transmembrane region" description="Helical" evidence="1">
    <location>
        <begin position="169"/>
        <end position="189"/>
    </location>
</feature>
<evidence type="ECO:0000313" key="3">
    <source>
        <dbReference type="EMBL" id="PPQ88584.1"/>
    </source>
</evidence>
<dbReference type="AlphaFoldDB" id="A0A409XCZ8"/>
<accession>A0A409XCZ8</accession>
<dbReference type="OrthoDB" id="3267855at2759"/>
<dbReference type="EMBL" id="NHYD01002059">
    <property type="protein sequence ID" value="PPQ88584.1"/>
    <property type="molecule type" value="Genomic_DNA"/>
</dbReference>
<keyword evidence="1" id="KW-0812">Transmembrane</keyword>
<organism evidence="3 4">
    <name type="scientific">Psilocybe cyanescens</name>
    <dbReference type="NCBI Taxonomy" id="93625"/>
    <lineage>
        <taxon>Eukaryota</taxon>
        <taxon>Fungi</taxon>
        <taxon>Dikarya</taxon>
        <taxon>Basidiomycota</taxon>
        <taxon>Agaricomycotina</taxon>
        <taxon>Agaricomycetes</taxon>
        <taxon>Agaricomycetidae</taxon>
        <taxon>Agaricales</taxon>
        <taxon>Agaricineae</taxon>
        <taxon>Strophariaceae</taxon>
        <taxon>Psilocybe</taxon>
    </lineage>
</organism>
<feature type="transmembrane region" description="Helical" evidence="1">
    <location>
        <begin position="132"/>
        <end position="149"/>
    </location>
</feature>
<keyword evidence="4" id="KW-1185">Reference proteome</keyword>
<protein>
    <recommendedName>
        <fullName evidence="2">DUF6533 domain-containing protein</fullName>
    </recommendedName>
</protein>
<dbReference type="Proteomes" id="UP000283269">
    <property type="component" value="Unassembled WGS sequence"/>
</dbReference>
<feature type="transmembrane region" description="Helical" evidence="1">
    <location>
        <begin position="98"/>
        <end position="120"/>
    </location>
</feature>
<comment type="caution">
    <text evidence="3">The sequence shown here is derived from an EMBL/GenBank/DDBJ whole genome shotgun (WGS) entry which is preliminary data.</text>
</comment>
<feature type="transmembrane region" description="Helical" evidence="1">
    <location>
        <begin position="41"/>
        <end position="65"/>
    </location>
</feature>
<reference evidence="3 4" key="1">
    <citation type="journal article" date="2018" name="Evol. Lett.">
        <title>Horizontal gene cluster transfer increased hallucinogenic mushroom diversity.</title>
        <authorList>
            <person name="Reynolds H.T."/>
            <person name="Vijayakumar V."/>
            <person name="Gluck-Thaler E."/>
            <person name="Korotkin H.B."/>
            <person name="Matheny P.B."/>
            <person name="Slot J.C."/>
        </authorList>
    </citation>
    <scope>NUCLEOTIDE SEQUENCE [LARGE SCALE GENOMIC DNA]</scope>
    <source>
        <strain evidence="3 4">2631</strain>
    </source>
</reference>
<evidence type="ECO:0000256" key="1">
    <source>
        <dbReference type="SAM" id="Phobius"/>
    </source>
</evidence>
<gene>
    <name evidence="3" type="ORF">CVT25_009964</name>
</gene>
<keyword evidence="1" id="KW-0472">Membrane</keyword>